<keyword evidence="11" id="KW-0472">Membrane</keyword>
<evidence type="ECO:0000256" key="7">
    <source>
        <dbReference type="ARBA" id="ARBA00022699"/>
    </source>
</evidence>
<proteinExistence type="predicted"/>
<keyword evidence="9" id="KW-0638">Presynaptic neurotoxin</keyword>
<dbReference type="Proteomes" id="UP001054945">
    <property type="component" value="Unassembled WGS sequence"/>
</dbReference>
<keyword evidence="5" id="KW-1052">Target cell membrane</keyword>
<dbReference type="InterPro" id="IPR002110">
    <property type="entry name" value="Ankyrin_rpt"/>
</dbReference>
<organism evidence="13 14">
    <name type="scientific">Caerostris extrusa</name>
    <name type="common">Bark spider</name>
    <name type="synonym">Caerostris bankana</name>
    <dbReference type="NCBI Taxonomy" id="172846"/>
    <lineage>
        <taxon>Eukaryota</taxon>
        <taxon>Metazoa</taxon>
        <taxon>Ecdysozoa</taxon>
        <taxon>Arthropoda</taxon>
        <taxon>Chelicerata</taxon>
        <taxon>Arachnida</taxon>
        <taxon>Araneae</taxon>
        <taxon>Araneomorphae</taxon>
        <taxon>Entelegynae</taxon>
        <taxon>Araneoidea</taxon>
        <taxon>Araneidae</taxon>
        <taxon>Caerostris</taxon>
    </lineage>
</organism>
<dbReference type="GO" id="GO:0006887">
    <property type="term" value="P:exocytosis"/>
    <property type="evidence" value="ECO:0007669"/>
    <property type="project" value="UniProtKB-KW"/>
</dbReference>
<dbReference type="SUPFAM" id="SSF48403">
    <property type="entry name" value="Ankyrin repeat"/>
    <property type="match status" value="1"/>
</dbReference>
<evidence type="ECO:0000256" key="3">
    <source>
        <dbReference type="ARBA" id="ARBA00022483"/>
    </source>
</evidence>
<dbReference type="GO" id="GO:0044218">
    <property type="term" value="C:other organism cell membrane"/>
    <property type="evidence" value="ECO:0007669"/>
    <property type="project" value="UniProtKB-KW"/>
</dbReference>
<evidence type="ECO:0000256" key="1">
    <source>
        <dbReference type="ARBA" id="ARBA00004175"/>
    </source>
</evidence>
<feature type="repeat" description="ANK" evidence="12">
    <location>
        <begin position="38"/>
        <end position="70"/>
    </location>
</feature>
<comment type="subcellular location">
    <subcellularLocation>
        <location evidence="2">Secreted</location>
    </subcellularLocation>
    <subcellularLocation>
        <location evidence="1">Target cell membrane</location>
    </subcellularLocation>
</comment>
<dbReference type="PROSITE" id="PS50088">
    <property type="entry name" value="ANK_REPEAT"/>
    <property type="match status" value="2"/>
</dbReference>
<evidence type="ECO:0000256" key="10">
    <source>
        <dbReference type="ARBA" id="ARBA00023043"/>
    </source>
</evidence>
<dbReference type="InterPro" id="IPR036770">
    <property type="entry name" value="Ankyrin_rpt-contain_sf"/>
</dbReference>
<reference evidence="13 14" key="1">
    <citation type="submission" date="2021-06" db="EMBL/GenBank/DDBJ databases">
        <title>Caerostris extrusa draft genome.</title>
        <authorList>
            <person name="Kono N."/>
            <person name="Arakawa K."/>
        </authorList>
    </citation>
    <scope>NUCLEOTIDE SEQUENCE [LARGE SCALE GENOMIC DNA]</scope>
</reference>
<evidence type="ECO:0000256" key="2">
    <source>
        <dbReference type="ARBA" id="ARBA00004613"/>
    </source>
</evidence>
<dbReference type="GO" id="GO:0090729">
    <property type="term" value="F:toxin activity"/>
    <property type="evidence" value="ECO:0007669"/>
    <property type="project" value="UniProtKB-KW"/>
</dbReference>
<evidence type="ECO:0000313" key="14">
    <source>
        <dbReference type="Proteomes" id="UP001054945"/>
    </source>
</evidence>
<protein>
    <recommendedName>
        <fullName evidence="15">Ankyrin repeat protein</fullName>
    </recommendedName>
</protein>
<keyword evidence="8" id="KW-0677">Repeat</keyword>
<dbReference type="GO" id="GO:0005576">
    <property type="term" value="C:extracellular region"/>
    <property type="evidence" value="ECO:0007669"/>
    <property type="project" value="UniProtKB-SubCell"/>
</dbReference>
<dbReference type="GO" id="GO:0044231">
    <property type="term" value="C:host cell presynaptic membrane"/>
    <property type="evidence" value="ECO:0007669"/>
    <property type="project" value="UniProtKB-KW"/>
</dbReference>
<dbReference type="EMBL" id="BPLR01002276">
    <property type="protein sequence ID" value="GIX72032.1"/>
    <property type="molecule type" value="Genomic_DNA"/>
</dbReference>
<keyword evidence="14" id="KW-1185">Reference proteome</keyword>
<dbReference type="SMART" id="SM00248">
    <property type="entry name" value="ANK"/>
    <property type="match status" value="2"/>
</dbReference>
<gene>
    <name evidence="13" type="ORF">CEXT_456891</name>
</gene>
<accession>A0AAV4MIL0</accession>
<keyword evidence="7" id="KW-0528">Neurotoxin</keyword>
<dbReference type="PROSITE" id="PS50297">
    <property type="entry name" value="ANK_REP_REGION"/>
    <property type="match status" value="1"/>
</dbReference>
<keyword evidence="4" id="KW-0964">Secreted</keyword>
<dbReference type="AlphaFoldDB" id="A0AAV4MIL0"/>
<evidence type="ECO:0000256" key="8">
    <source>
        <dbReference type="ARBA" id="ARBA00022737"/>
    </source>
</evidence>
<comment type="caution">
    <text evidence="13">The sequence shown here is derived from an EMBL/GenBank/DDBJ whole genome shotgun (WGS) entry which is preliminary data.</text>
</comment>
<evidence type="ECO:0000256" key="4">
    <source>
        <dbReference type="ARBA" id="ARBA00022525"/>
    </source>
</evidence>
<dbReference type="Pfam" id="PF12796">
    <property type="entry name" value="Ank_2"/>
    <property type="match status" value="1"/>
</dbReference>
<dbReference type="PANTHER" id="PTHR24171">
    <property type="entry name" value="ANKYRIN REPEAT DOMAIN-CONTAINING PROTEIN 39-RELATED"/>
    <property type="match status" value="1"/>
</dbReference>
<keyword evidence="6" id="KW-0800">Toxin</keyword>
<dbReference type="PANTHER" id="PTHR24171:SF9">
    <property type="entry name" value="ANKYRIN REPEAT DOMAIN-CONTAINING PROTEIN 39"/>
    <property type="match status" value="1"/>
</dbReference>
<sequence>MKTITREPLSTSVLKGGHKNIVKILIEKGADIDKKDDAGSTPLHLAAGRDHGDVVQLLISKGADVHAEDSSKSTTLHFCCFDVP</sequence>
<keyword evidence="3" id="KW-0268">Exocytosis</keyword>
<evidence type="ECO:0000313" key="13">
    <source>
        <dbReference type="EMBL" id="GIX72032.1"/>
    </source>
</evidence>
<evidence type="ECO:0000256" key="6">
    <source>
        <dbReference type="ARBA" id="ARBA00022656"/>
    </source>
</evidence>
<evidence type="ECO:0008006" key="15">
    <source>
        <dbReference type="Google" id="ProtNLM"/>
    </source>
</evidence>
<feature type="repeat" description="ANK" evidence="12">
    <location>
        <begin position="4"/>
        <end position="37"/>
    </location>
</feature>
<evidence type="ECO:0000256" key="9">
    <source>
        <dbReference type="ARBA" id="ARBA00023028"/>
    </source>
</evidence>
<evidence type="ECO:0000256" key="5">
    <source>
        <dbReference type="ARBA" id="ARBA00022537"/>
    </source>
</evidence>
<evidence type="ECO:0000256" key="12">
    <source>
        <dbReference type="PROSITE-ProRule" id="PRU00023"/>
    </source>
</evidence>
<dbReference type="Gene3D" id="1.25.40.20">
    <property type="entry name" value="Ankyrin repeat-containing domain"/>
    <property type="match status" value="1"/>
</dbReference>
<keyword evidence="11" id="KW-1053">Target membrane</keyword>
<evidence type="ECO:0000256" key="11">
    <source>
        <dbReference type="ARBA" id="ARBA00023298"/>
    </source>
</evidence>
<keyword evidence="10 12" id="KW-0040">ANK repeat</keyword>
<name>A0AAV4MIL0_CAEEX</name>